<reference evidence="3" key="1">
    <citation type="submission" date="2017-03" db="EMBL/GenBank/DDBJ databases">
        <authorList>
            <person name="Lund M.B."/>
        </authorList>
    </citation>
    <scope>NUCLEOTIDE SEQUENCE [LARGE SCALE GENOMIC DNA]</scope>
</reference>
<protein>
    <submittedName>
        <fullName evidence="2">Uncharacterized protein</fullName>
    </submittedName>
</protein>
<keyword evidence="1" id="KW-0812">Transmembrane</keyword>
<sequence length="169" mass="18278">MTLLPWQALLAANLAWSVYSLITAQPPLLVSYTVAVIVAVIVIGKLARDKPRNLTVSIGIPVAAGLGMLLTLPIPILFGIITVVPSTIGWIMQLVRIRRSGRPPGLSITSLLLYLTCLLTWLTYALIVRDLALAVSTMPLILVISMNIGAFSLAPRAATRCRHDYSPRP</sequence>
<dbReference type="AlphaFoldDB" id="A0A2A6FRQ7"/>
<dbReference type="Proteomes" id="UP000219994">
    <property type="component" value="Unassembled WGS sequence"/>
</dbReference>
<keyword evidence="1" id="KW-0472">Membrane</keyword>
<evidence type="ECO:0000313" key="2">
    <source>
        <dbReference type="EMBL" id="PDQ35103.1"/>
    </source>
</evidence>
<feature type="transmembrane region" description="Helical" evidence="1">
    <location>
        <begin position="133"/>
        <end position="154"/>
    </location>
</feature>
<accession>A0A2A6FRQ7</accession>
<comment type="caution">
    <text evidence="2">The sequence shown here is derived from an EMBL/GenBank/DDBJ whole genome shotgun (WGS) entry which is preliminary data.</text>
</comment>
<name>A0A2A6FRQ7_9MICO</name>
<feature type="transmembrane region" description="Helical" evidence="1">
    <location>
        <begin position="30"/>
        <end position="47"/>
    </location>
</feature>
<dbReference type="EMBL" id="NAEP01000040">
    <property type="protein sequence ID" value="PDQ35103.1"/>
    <property type="molecule type" value="Genomic_DNA"/>
</dbReference>
<dbReference type="Gene3D" id="1.20.1280.290">
    <property type="match status" value="1"/>
</dbReference>
<organism evidence="2 3">
    <name type="scientific">Candidatus Lumbricidiphila eiseniae</name>
    <dbReference type="NCBI Taxonomy" id="1969409"/>
    <lineage>
        <taxon>Bacteria</taxon>
        <taxon>Bacillati</taxon>
        <taxon>Actinomycetota</taxon>
        <taxon>Actinomycetes</taxon>
        <taxon>Micrococcales</taxon>
        <taxon>Microbacteriaceae</taxon>
        <taxon>Candidatus Lumbricidiphila</taxon>
    </lineage>
</organism>
<evidence type="ECO:0000256" key="1">
    <source>
        <dbReference type="SAM" id="Phobius"/>
    </source>
</evidence>
<keyword evidence="1" id="KW-1133">Transmembrane helix</keyword>
<feature type="transmembrane region" description="Helical" evidence="1">
    <location>
        <begin position="107"/>
        <end position="127"/>
    </location>
</feature>
<gene>
    <name evidence="2" type="ORF">B5766_07755</name>
</gene>
<evidence type="ECO:0000313" key="3">
    <source>
        <dbReference type="Proteomes" id="UP000219994"/>
    </source>
</evidence>
<proteinExistence type="predicted"/>